<evidence type="ECO:0000313" key="2">
    <source>
        <dbReference type="Proteomes" id="UP000309033"/>
    </source>
</evidence>
<gene>
    <name evidence="1" type="ORF">FED44_32435</name>
</gene>
<accession>A0A5R8YIP5</accession>
<reference evidence="1" key="1">
    <citation type="submission" date="2019-05" db="EMBL/GenBank/DDBJ databases">
        <title>Isolation, diversity and antifungal activity of Actinobacteria from wheat.</title>
        <authorList>
            <person name="Yu B."/>
        </authorList>
    </citation>
    <scope>NUCLEOTIDE SEQUENCE [LARGE SCALE GENOMIC DNA]</scope>
    <source>
        <strain evidence="1">NEAU-HEGS1-5</strain>
    </source>
</reference>
<dbReference type="Proteomes" id="UP000309033">
    <property type="component" value="Unassembled WGS sequence"/>
</dbReference>
<sequence length="74" mass="7680">MSAGETAAAVVAAVAATLRTVATWNEDRPTLHEMADAVEQGWDGWGQACGSSAGSRGGRGRVLVLRPRRQASPC</sequence>
<comment type="caution">
    <text evidence="1">The sequence shown here is derived from an EMBL/GenBank/DDBJ whole genome shotgun (WGS) entry which is preliminary data.</text>
</comment>
<protein>
    <submittedName>
        <fullName evidence="1">Uncharacterized protein</fullName>
    </submittedName>
</protein>
<organism evidence="1 2">
    <name type="scientific">Microbispora triticiradicis</name>
    <dbReference type="NCBI Taxonomy" id="2200763"/>
    <lineage>
        <taxon>Bacteria</taxon>
        <taxon>Bacillati</taxon>
        <taxon>Actinomycetota</taxon>
        <taxon>Actinomycetes</taxon>
        <taxon>Streptosporangiales</taxon>
        <taxon>Streptosporangiaceae</taxon>
        <taxon>Microbispora</taxon>
    </lineage>
</organism>
<proteinExistence type="predicted"/>
<name>A0A5R8YIP5_9ACTN</name>
<evidence type="ECO:0000313" key="1">
    <source>
        <dbReference type="EMBL" id="TLP52416.1"/>
    </source>
</evidence>
<dbReference type="AlphaFoldDB" id="A0A5R8YIP5"/>
<dbReference type="EMBL" id="VANP01000019">
    <property type="protein sequence ID" value="TLP52416.1"/>
    <property type="molecule type" value="Genomic_DNA"/>
</dbReference>
<keyword evidence="2" id="KW-1185">Reference proteome</keyword>